<evidence type="ECO:0000313" key="8">
    <source>
        <dbReference type="Proteomes" id="UP001153712"/>
    </source>
</evidence>
<keyword evidence="2" id="KW-0645">Protease</keyword>
<keyword evidence="8" id="KW-1185">Reference proteome</keyword>
<protein>
    <recommendedName>
        <fullName evidence="9">Lysosomal Pro-X carboxypeptidase</fullName>
    </recommendedName>
</protein>
<reference evidence="7" key="1">
    <citation type="submission" date="2022-01" db="EMBL/GenBank/DDBJ databases">
        <authorList>
            <person name="King R."/>
        </authorList>
    </citation>
    <scope>NUCLEOTIDE SEQUENCE</scope>
</reference>
<keyword evidence="4" id="KW-0378">Hydrolase</keyword>
<feature type="signal peptide" evidence="6">
    <location>
        <begin position="1"/>
        <end position="19"/>
    </location>
</feature>
<dbReference type="SUPFAM" id="SSF53474">
    <property type="entry name" value="alpha/beta-Hydrolases"/>
    <property type="match status" value="1"/>
</dbReference>
<dbReference type="PANTHER" id="PTHR11010">
    <property type="entry name" value="PROTEASE S28 PRO-X CARBOXYPEPTIDASE-RELATED"/>
    <property type="match status" value="1"/>
</dbReference>
<dbReference type="GO" id="GO:0006508">
    <property type="term" value="P:proteolysis"/>
    <property type="evidence" value="ECO:0007669"/>
    <property type="project" value="UniProtKB-KW"/>
</dbReference>
<comment type="similarity">
    <text evidence="1">Belongs to the peptidase S28 family.</text>
</comment>
<accession>A0A9N9TTN1</accession>
<dbReference type="GO" id="GO:0070008">
    <property type="term" value="F:serine-type exopeptidase activity"/>
    <property type="evidence" value="ECO:0007669"/>
    <property type="project" value="InterPro"/>
</dbReference>
<keyword evidence="3 6" id="KW-0732">Signal</keyword>
<dbReference type="EMBL" id="OU900096">
    <property type="protein sequence ID" value="CAG9860284.1"/>
    <property type="molecule type" value="Genomic_DNA"/>
</dbReference>
<gene>
    <name evidence="7" type="ORF">PHYEVI_LOCUS6639</name>
</gene>
<dbReference type="Pfam" id="PF05577">
    <property type="entry name" value="Peptidase_S28"/>
    <property type="match status" value="1"/>
</dbReference>
<keyword evidence="5" id="KW-0325">Glycoprotein</keyword>
<evidence type="ECO:0000256" key="1">
    <source>
        <dbReference type="ARBA" id="ARBA00011079"/>
    </source>
</evidence>
<organism evidence="7 8">
    <name type="scientific">Phyllotreta striolata</name>
    <name type="common">Striped flea beetle</name>
    <name type="synonym">Crioceris striolata</name>
    <dbReference type="NCBI Taxonomy" id="444603"/>
    <lineage>
        <taxon>Eukaryota</taxon>
        <taxon>Metazoa</taxon>
        <taxon>Ecdysozoa</taxon>
        <taxon>Arthropoda</taxon>
        <taxon>Hexapoda</taxon>
        <taxon>Insecta</taxon>
        <taxon>Pterygota</taxon>
        <taxon>Neoptera</taxon>
        <taxon>Endopterygota</taxon>
        <taxon>Coleoptera</taxon>
        <taxon>Polyphaga</taxon>
        <taxon>Cucujiformia</taxon>
        <taxon>Chrysomeloidea</taxon>
        <taxon>Chrysomelidae</taxon>
        <taxon>Galerucinae</taxon>
        <taxon>Alticini</taxon>
        <taxon>Phyllotreta</taxon>
    </lineage>
</organism>
<dbReference type="Gene3D" id="3.40.50.1820">
    <property type="entry name" value="alpha/beta hydrolase"/>
    <property type="match status" value="1"/>
</dbReference>
<dbReference type="AlphaFoldDB" id="A0A9N9TTN1"/>
<evidence type="ECO:0000256" key="6">
    <source>
        <dbReference type="SAM" id="SignalP"/>
    </source>
</evidence>
<evidence type="ECO:0000256" key="3">
    <source>
        <dbReference type="ARBA" id="ARBA00022729"/>
    </source>
</evidence>
<evidence type="ECO:0000256" key="4">
    <source>
        <dbReference type="ARBA" id="ARBA00022801"/>
    </source>
</evidence>
<sequence>MRLLLLNLLGCLVVPRVIAMDETHTLKTKYLDVPLDHFSSLPNVTFKLRYLINADHYVRNGPIFVFTGGQCNIETSAENTGFLFDVAPHFNALVVFIEHRYYGKSLPFVNISYTNYEQMKYLTVAQVLQDYALVIEALRKTYISHANYTKTENIIAFGSYYGGMLASWLRMKYPFAVKGSIASSVPLFHFQGFPGCDTFYEKVTSVVQQLGLGRCIKTIKLGWMVLSSAFTTPSGLDYVSTNWRLCKHLRTNADADALLDWLRDVYVQLVLFNYPFTSNYYRPLPPYALKTFCDKITTVVFTDSKSLIEAFGNALELYTNYTKATACVDIGEKRDEIMWKYQTCTELVMPSCTTSRDMFANERGYEKYRQDCRARFGVAPKRDWIKSTFGGHDFDYYSNMLFASGALDPVAAERIYFDNSTTSSSLISYQIEQAPHLMDFMSADPADNVHVKHARKFYAQVLKKWLQL</sequence>
<name>A0A9N9TTN1_PHYSR</name>
<evidence type="ECO:0000313" key="7">
    <source>
        <dbReference type="EMBL" id="CAG9860284.1"/>
    </source>
</evidence>
<evidence type="ECO:0000256" key="5">
    <source>
        <dbReference type="ARBA" id="ARBA00023180"/>
    </source>
</evidence>
<dbReference type="InterPro" id="IPR008758">
    <property type="entry name" value="Peptidase_S28"/>
</dbReference>
<dbReference type="InterPro" id="IPR042269">
    <property type="entry name" value="Ser_carbopepase_S28_SKS"/>
</dbReference>
<dbReference type="PANTHER" id="PTHR11010:SF38">
    <property type="entry name" value="LYSOSOMAL PRO-X CARBOXYPEPTIDASE"/>
    <property type="match status" value="1"/>
</dbReference>
<dbReference type="Gene3D" id="1.20.120.980">
    <property type="entry name" value="Serine carboxypeptidase S28, SKS domain"/>
    <property type="match status" value="1"/>
</dbReference>
<proteinExistence type="inferred from homology"/>
<dbReference type="GO" id="GO:0008239">
    <property type="term" value="F:dipeptidyl-peptidase activity"/>
    <property type="evidence" value="ECO:0007669"/>
    <property type="project" value="TreeGrafter"/>
</dbReference>
<evidence type="ECO:0000256" key="2">
    <source>
        <dbReference type="ARBA" id="ARBA00022670"/>
    </source>
</evidence>
<dbReference type="Proteomes" id="UP001153712">
    <property type="component" value="Chromosome 3"/>
</dbReference>
<dbReference type="OrthoDB" id="2130629at2759"/>
<dbReference type="InterPro" id="IPR029058">
    <property type="entry name" value="AB_hydrolase_fold"/>
</dbReference>
<feature type="chain" id="PRO_5040229750" description="Lysosomal Pro-X carboxypeptidase" evidence="6">
    <location>
        <begin position="20"/>
        <end position="468"/>
    </location>
</feature>
<evidence type="ECO:0008006" key="9">
    <source>
        <dbReference type="Google" id="ProtNLM"/>
    </source>
</evidence>